<sequence length="309" mass="36046">MTSKGGPQEPQGARVQVEDSAEDLAYATEYVKLFKLRREATELQKIYDGKKQLLEELQRQSDMLRSKIDDAVQLRASLDSLLKDEDPNTSAQKAQELFEEQRARGEREIQSLKEEKARAIETKQKLQRQKQEMSVYADMLQGVCRLAKFEDVDQLAWYIEDQLHLTEKLVEKEKQVQEETDQQRKELSKVQEKQKLLRQTMNGQLYQLHTEIEEIRSQAEVWEMKWGHIQDTAAKKTLELCQIKMITLNLFETLGGVVEEKGININDTEKQLDQIITRMKDMEDILKMHKDLYHGQDSSKGKAEQAPTY</sequence>
<feature type="coiled-coil region" evidence="1">
    <location>
        <begin position="40"/>
        <end position="132"/>
    </location>
</feature>
<proteinExistence type="predicted"/>
<evidence type="ECO:0000256" key="1">
    <source>
        <dbReference type="SAM" id="Coils"/>
    </source>
</evidence>
<dbReference type="InterPro" id="IPR051147">
    <property type="entry name" value="CFAP_domain-containing"/>
</dbReference>
<evidence type="ECO:0000313" key="3">
    <source>
        <dbReference type="Proteomes" id="UP000265200"/>
    </source>
</evidence>
<reference key="1">
    <citation type="journal article" date="2007" name="Nature">
        <title>The medaka draft genome and insights into vertebrate genome evolution.</title>
        <authorList>
            <person name="Kasahara M."/>
            <person name="Naruse K."/>
            <person name="Sasaki S."/>
            <person name="Nakatani Y."/>
            <person name="Qu W."/>
            <person name="Ahsan B."/>
            <person name="Yamada T."/>
            <person name="Nagayasu Y."/>
            <person name="Doi K."/>
            <person name="Kasai Y."/>
            <person name="Jindo T."/>
            <person name="Kobayashi D."/>
            <person name="Shimada A."/>
            <person name="Toyoda A."/>
            <person name="Kuroki Y."/>
            <person name="Fujiyama A."/>
            <person name="Sasaki T."/>
            <person name="Shimizu A."/>
            <person name="Asakawa S."/>
            <person name="Shimizu N."/>
            <person name="Hashimoto S."/>
            <person name="Yang J."/>
            <person name="Lee Y."/>
            <person name="Matsushima K."/>
            <person name="Sugano S."/>
            <person name="Sakaizumi M."/>
            <person name="Narita T."/>
            <person name="Ohishi K."/>
            <person name="Haga S."/>
            <person name="Ohta F."/>
            <person name="Nomoto H."/>
            <person name="Nogata K."/>
            <person name="Morishita T."/>
            <person name="Endo T."/>
            <person name="Shin-I T."/>
            <person name="Takeda H."/>
            <person name="Morishita S."/>
            <person name="Kohara Y."/>
        </authorList>
    </citation>
    <scope>NUCLEOTIDE SEQUENCE [LARGE SCALE GENOMIC DNA]</scope>
    <source>
        <strain>Hd-rR</strain>
    </source>
</reference>
<dbReference type="PANTHER" id="PTHR21683:SF2">
    <property type="entry name" value="COILED-COIL DOMAIN-CONTAINING PROTEIN 42 LIKE-2-LIKE"/>
    <property type="match status" value="1"/>
</dbReference>
<dbReference type="Ensembl" id="ENSORLT00015012917.1">
    <property type="protein sequence ID" value="ENSORLP00015001278.1"/>
    <property type="gene ID" value="ENSORLG00015001863.1"/>
</dbReference>
<reference evidence="2 3" key="2">
    <citation type="submission" date="2017-04" db="EMBL/GenBank/DDBJ databases">
        <title>CpG methylation of centromeres and impact of large insertions on vertebrate speciation.</title>
        <authorList>
            <person name="Ichikawa K."/>
            <person name="Yoshimura J."/>
            <person name="Morishita S."/>
        </authorList>
    </citation>
    <scope>NUCLEOTIDE SEQUENCE</scope>
    <source>
        <strain evidence="2 3">HSOK</strain>
    </source>
</reference>
<evidence type="ECO:0008006" key="4">
    <source>
        <dbReference type="Google" id="ProtNLM"/>
    </source>
</evidence>
<organism evidence="2 3">
    <name type="scientific">Oryzias latipes</name>
    <name type="common">Japanese rice fish</name>
    <name type="synonym">Japanese killifish</name>
    <dbReference type="NCBI Taxonomy" id="8090"/>
    <lineage>
        <taxon>Eukaryota</taxon>
        <taxon>Metazoa</taxon>
        <taxon>Chordata</taxon>
        <taxon>Craniata</taxon>
        <taxon>Vertebrata</taxon>
        <taxon>Euteleostomi</taxon>
        <taxon>Actinopterygii</taxon>
        <taxon>Neopterygii</taxon>
        <taxon>Teleostei</taxon>
        <taxon>Neoteleostei</taxon>
        <taxon>Acanthomorphata</taxon>
        <taxon>Ovalentaria</taxon>
        <taxon>Atherinomorphae</taxon>
        <taxon>Beloniformes</taxon>
        <taxon>Adrianichthyidae</taxon>
        <taxon>Oryziinae</taxon>
        <taxon>Oryzias</taxon>
    </lineage>
</organism>
<name>A0A3P9H1D1_ORYLA</name>
<evidence type="ECO:0000313" key="2">
    <source>
        <dbReference type="Ensembl" id="ENSORLP00015001278.1"/>
    </source>
</evidence>
<dbReference type="Proteomes" id="UP000265200">
    <property type="component" value="Chromosome 6"/>
</dbReference>
<dbReference type="PANTHER" id="PTHR21683">
    <property type="entry name" value="COILED-COIL DOMAIN-CONTAINING PROTEIN 42 LIKE-2-LIKE-RELATED"/>
    <property type="match status" value="1"/>
</dbReference>
<keyword evidence="1" id="KW-0175">Coiled coil</keyword>
<protein>
    <recommendedName>
        <fullName evidence="4">DUF4200 domain-containing protein</fullName>
    </recommendedName>
</protein>
<dbReference type="AlphaFoldDB" id="A0A3P9H1D1"/>
<accession>A0A3P9H1D1</accession>
<reference evidence="2" key="3">
    <citation type="submission" date="2025-08" db="UniProtKB">
        <authorList>
            <consortium name="Ensembl"/>
        </authorList>
    </citation>
    <scope>IDENTIFICATION</scope>
    <source>
        <strain evidence="2">HSOK</strain>
    </source>
</reference>
<reference evidence="2" key="4">
    <citation type="submission" date="2025-09" db="UniProtKB">
        <authorList>
            <consortium name="Ensembl"/>
        </authorList>
    </citation>
    <scope>IDENTIFICATION</scope>
    <source>
        <strain evidence="2">HSOK</strain>
    </source>
</reference>